<dbReference type="Pfam" id="PF00440">
    <property type="entry name" value="TetR_N"/>
    <property type="match status" value="1"/>
</dbReference>
<reference evidence="6 7" key="1">
    <citation type="submission" date="2021-01" db="EMBL/GenBank/DDBJ databases">
        <title>Whole genome shotgun sequence of Actinoplanes deccanensis NBRC 13994.</title>
        <authorList>
            <person name="Komaki H."/>
            <person name="Tamura T."/>
        </authorList>
    </citation>
    <scope>NUCLEOTIDE SEQUENCE [LARGE SCALE GENOMIC DNA]</scope>
    <source>
        <strain evidence="6 7">NBRC 13994</strain>
    </source>
</reference>
<dbReference type="EMBL" id="BOMI01000109">
    <property type="protein sequence ID" value="GID76891.1"/>
    <property type="molecule type" value="Genomic_DNA"/>
</dbReference>
<sequence>MARWEPNARERLASSALDLFAERGYEGTTAAEIAARAGLAKSTFFRHFADKREVLFAGQDLIGEAFAAAMRACPPSATPRELLHAALAAAAFAFGDERRAWVVRRQAVIDDNTELRERELLKRASLTAALESALRERGLGERLAALAAEVGSLAFRGAFARWIAPSNARGYAELAREELDALASAAASLG</sequence>
<feature type="domain" description="HTH tetR-type" evidence="5">
    <location>
        <begin position="6"/>
        <end position="66"/>
    </location>
</feature>
<dbReference type="PANTHER" id="PTHR30055">
    <property type="entry name" value="HTH-TYPE TRANSCRIPTIONAL REGULATOR RUTR"/>
    <property type="match status" value="1"/>
</dbReference>
<proteinExistence type="predicted"/>
<organism evidence="6 7">
    <name type="scientific">Paractinoplanes deccanensis</name>
    <dbReference type="NCBI Taxonomy" id="113561"/>
    <lineage>
        <taxon>Bacteria</taxon>
        <taxon>Bacillati</taxon>
        <taxon>Actinomycetota</taxon>
        <taxon>Actinomycetes</taxon>
        <taxon>Micromonosporales</taxon>
        <taxon>Micromonosporaceae</taxon>
        <taxon>Paractinoplanes</taxon>
    </lineage>
</organism>
<evidence type="ECO:0000256" key="4">
    <source>
        <dbReference type="PROSITE-ProRule" id="PRU00335"/>
    </source>
</evidence>
<comment type="caution">
    <text evidence="6">The sequence shown here is derived from an EMBL/GenBank/DDBJ whole genome shotgun (WGS) entry which is preliminary data.</text>
</comment>
<keyword evidence="1" id="KW-0805">Transcription regulation</keyword>
<name>A0ABQ3YAB4_9ACTN</name>
<dbReference type="Proteomes" id="UP000609879">
    <property type="component" value="Unassembled WGS sequence"/>
</dbReference>
<keyword evidence="3" id="KW-0804">Transcription</keyword>
<keyword evidence="7" id="KW-1185">Reference proteome</keyword>
<gene>
    <name evidence="6" type="ORF">Ade02nite_55320</name>
</gene>
<evidence type="ECO:0000313" key="6">
    <source>
        <dbReference type="EMBL" id="GID76891.1"/>
    </source>
</evidence>
<evidence type="ECO:0000259" key="5">
    <source>
        <dbReference type="PROSITE" id="PS50977"/>
    </source>
</evidence>
<evidence type="ECO:0000256" key="3">
    <source>
        <dbReference type="ARBA" id="ARBA00023163"/>
    </source>
</evidence>
<dbReference type="InterPro" id="IPR009057">
    <property type="entry name" value="Homeodomain-like_sf"/>
</dbReference>
<dbReference type="PROSITE" id="PS50977">
    <property type="entry name" value="HTH_TETR_2"/>
    <property type="match status" value="1"/>
</dbReference>
<dbReference type="PRINTS" id="PR00455">
    <property type="entry name" value="HTHTETR"/>
</dbReference>
<dbReference type="InterPro" id="IPR050109">
    <property type="entry name" value="HTH-type_TetR-like_transc_reg"/>
</dbReference>
<dbReference type="RefSeq" id="WP_203770158.1">
    <property type="nucleotide sequence ID" value="NZ_BAAABO010000029.1"/>
</dbReference>
<evidence type="ECO:0000313" key="7">
    <source>
        <dbReference type="Proteomes" id="UP000609879"/>
    </source>
</evidence>
<evidence type="ECO:0000256" key="2">
    <source>
        <dbReference type="ARBA" id="ARBA00023125"/>
    </source>
</evidence>
<dbReference type="InterPro" id="IPR001647">
    <property type="entry name" value="HTH_TetR"/>
</dbReference>
<accession>A0ABQ3YAB4</accession>
<protein>
    <submittedName>
        <fullName evidence="6">TetR family transcriptional regulator</fullName>
    </submittedName>
</protein>
<dbReference type="Gene3D" id="1.10.357.10">
    <property type="entry name" value="Tetracycline Repressor, domain 2"/>
    <property type="match status" value="1"/>
</dbReference>
<evidence type="ECO:0000256" key="1">
    <source>
        <dbReference type="ARBA" id="ARBA00023015"/>
    </source>
</evidence>
<dbReference type="SUPFAM" id="SSF46689">
    <property type="entry name" value="Homeodomain-like"/>
    <property type="match status" value="1"/>
</dbReference>
<dbReference type="PANTHER" id="PTHR30055:SF238">
    <property type="entry name" value="MYCOFACTOCIN BIOSYNTHESIS TRANSCRIPTIONAL REGULATOR MFTR-RELATED"/>
    <property type="match status" value="1"/>
</dbReference>
<feature type="DNA-binding region" description="H-T-H motif" evidence="4">
    <location>
        <begin position="29"/>
        <end position="48"/>
    </location>
</feature>
<keyword evidence="2 4" id="KW-0238">DNA-binding</keyword>